<protein>
    <submittedName>
        <fullName evidence="1">Uncharacterized protein</fullName>
    </submittedName>
</protein>
<sequence length="30" mass="3624">MAVLFYLQERGCYEKSNYILPGLRKNFRTL</sequence>
<evidence type="ECO:0000313" key="1">
    <source>
        <dbReference type="EMBL" id="DAF92533.1"/>
    </source>
</evidence>
<dbReference type="EMBL" id="BK016068">
    <property type="protein sequence ID" value="DAF92533.1"/>
    <property type="molecule type" value="Genomic_DNA"/>
</dbReference>
<proteinExistence type="predicted"/>
<name>A0A8S5UDG4_9CAUD</name>
<reference evidence="1" key="1">
    <citation type="journal article" date="2021" name="Proc. Natl. Acad. Sci. U.S.A.">
        <title>A Catalog of Tens of Thousands of Viruses from Human Metagenomes Reveals Hidden Associations with Chronic Diseases.</title>
        <authorList>
            <person name="Tisza M.J."/>
            <person name="Buck C.B."/>
        </authorList>
    </citation>
    <scope>NUCLEOTIDE SEQUENCE</scope>
    <source>
        <strain evidence="1">CtNLX12</strain>
    </source>
</reference>
<accession>A0A8S5UDG4</accession>
<organism evidence="1">
    <name type="scientific">Siphoviridae sp. ctNLX12</name>
    <dbReference type="NCBI Taxonomy" id="2825469"/>
    <lineage>
        <taxon>Viruses</taxon>
        <taxon>Duplodnaviria</taxon>
        <taxon>Heunggongvirae</taxon>
        <taxon>Uroviricota</taxon>
        <taxon>Caudoviricetes</taxon>
    </lineage>
</organism>